<evidence type="ECO:0000313" key="3">
    <source>
        <dbReference type="EMBL" id="RCU46959.1"/>
    </source>
</evidence>
<protein>
    <submittedName>
        <fullName evidence="3">Uncharacterized protein</fullName>
    </submittedName>
</protein>
<evidence type="ECO:0000256" key="2">
    <source>
        <dbReference type="SAM" id="Phobius"/>
    </source>
</evidence>
<feature type="region of interest" description="Disordered" evidence="1">
    <location>
        <begin position="1"/>
        <end position="33"/>
    </location>
</feature>
<accession>A0A368NCC7</accession>
<keyword evidence="2" id="KW-0472">Membrane</keyword>
<keyword evidence="4" id="KW-1185">Reference proteome</keyword>
<name>A0A368NCC7_9EURY</name>
<feature type="compositionally biased region" description="Low complexity" evidence="1">
    <location>
        <begin position="77"/>
        <end position="91"/>
    </location>
</feature>
<dbReference type="OrthoDB" id="304988at2157"/>
<evidence type="ECO:0000256" key="1">
    <source>
        <dbReference type="SAM" id="MobiDB-lite"/>
    </source>
</evidence>
<keyword evidence="2" id="KW-0812">Transmembrane</keyword>
<dbReference type="InterPro" id="IPR013783">
    <property type="entry name" value="Ig-like_fold"/>
</dbReference>
<gene>
    <name evidence="3" type="ORF">DU504_06355</name>
</gene>
<sequence>MTDTPDDGTNAAEQPVDEGTEFPRADSDDTPGGISKRTLIRLLVGFGIGIPLLIEGITFLGLLDQQFGGDEGGDTGSGPTATDTPDTPDSAVGVGDDLLPETERSETLASAVLREVGGDRWPFSLTVDVHNAGDTAYEFQLLSVHLGDGRTVSGRTSTDRLAPGETRTITGEWSIPAGSTPRAVDVVALVYGDDSVETVERRVDLAKIPVRGG</sequence>
<evidence type="ECO:0000313" key="4">
    <source>
        <dbReference type="Proteomes" id="UP000252189"/>
    </source>
</evidence>
<dbReference type="RefSeq" id="WP_114448509.1">
    <property type="nucleotide sequence ID" value="NZ_QPHM01000001.1"/>
</dbReference>
<feature type="transmembrane region" description="Helical" evidence="2">
    <location>
        <begin position="42"/>
        <end position="63"/>
    </location>
</feature>
<feature type="region of interest" description="Disordered" evidence="1">
    <location>
        <begin position="70"/>
        <end position="93"/>
    </location>
</feature>
<reference evidence="3 4" key="1">
    <citation type="submission" date="2018-07" db="EMBL/GenBank/DDBJ databases">
        <title>Genome sequences of Haloplanus salinus JCM 18368T.</title>
        <authorList>
            <person name="Kim Y.B."/>
            <person name="Roh S.W."/>
        </authorList>
    </citation>
    <scope>NUCLEOTIDE SEQUENCE [LARGE SCALE GENOMIC DNA]</scope>
    <source>
        <strain evidence="3 4">JCM 18368</strain>
    </source>
</reference>
<dbReference type="Proteomes" id="UP000252189">
    <property type="component" value="Unassembled WGS sequence"/>
</dbReference>
<comment type="caution">
    <text evidence="3">The sequence shown here is derived from an EMBL/GenBank/DDBJ whole genome shotgun (WGS) entry which is preliminary data.</text>
</comment>
<proteinExistence type="predicted"/>
<organism evidence="3 4">
    <name type="scientific">Haloplanus salinus</name>
    <dbReference type="NCBI Taxonomy" id="1126245"/>
    <lineage>
        <taxon>Archaea</taxon>
        <taxon>Methanobacteriati</taxon>
        <taxon>Methanobacteriota</taxon>
        <taxon>Stenosarchaea group</taxon>
        <taxon>Halobacteria</taxon>
        <taxon>Halobacteriales</taxon>
        <taxon>Haloferacaceae</taxon>
        <taxon>Haloplanus</taxon>
    </lineage>
</organism>
<dbReference type="Gene3D" id="2.60.40.10">
    <property type="entry name" value="Immunoglobulins"/>
    <property type="match status" value="1"/>
</dbReference>
<dbReference type="AlphaFoldDB" id="A0A368NCC7"/>
<dbReference type="EMBL" id="QPHM01000001">
    <property type="protein sequence ID" value="RCU46959.1"/>
    <property type="molecule type" value="Genomic_DNA"/>
</dbReference>
<keyword evidence="2" id="KW-1133">Transmembrane helix</keyword>